<dbReference type="InterPro" id="IPR008475">
    <property type="entry name" value="PLipase_C_C"/>
</dbReference>
<evidence type="ECO:0000256" key="1">
    <source>
        <dbReference type="ARBA" id="ARBA00022512"/>
    </source>
</evidence>
<evidence type="ECO:0000313" key="9">
    <source>
        <dbReference type="Proteomes" id="UP000248889"/>
    </source>
</evidence>
<dbReference type="Proteomes" id="UP000248889">
    <property type="component" value="Unassembled WGS sequence"/>
</dbReference>
<dbReference type="InterPro" id="IPR019931">
    <property type="entry name" value="LPXTG_anchor"/>
</dbReference>
<feature type="transmembrane region" description="Helical" evidence="6">
    <location>
        <begin position="425"/>
        <end position="444"/>
    </location>
</feature>
<organism evidence="8 9">
    <name type="scientific">Streptacidiphilus pinicola</name>
    <dbReference type="NCBI Taxonomy" id="2219663"/>
    <lineage>
        <taxon>Bacteria</taxon>
        <taxon>Bacillati</taxon>
        <taxon>Actinomycetota</taxon>
        <taxon>Actinomycetes</taxon>
        <taxon>Kitasatosporales</taxon>
        <taxon>Streptomycetaceae</taxon>
        <taxon>Streptacidiphilus</taxon>
    </lineage>
</organism>
<evidence type="ECO:0000256" key="3">
    <source>
        <dbReference type="ARBA" id="ARBA00022729"/>
    </source>
</evidence>
<dbReference type="AlphaFoldDB" id="A0A2X0J237"/>
<keyword evidence="4" id="KW-0572">Peptidoglycan-anchor</keyword>
<keyword evidence="6" id="KW-0472">Membrane</keyword>
<evidence type="ECO:0000259" key="7">
    <source>
        <dbReference type="PROSITE" id="PS50847"/>
    </source>
</evidence>
<comment type="caution">
    <text evidence="8">The sequence shown here is derived from an EMBL/GenBank/DDBJ whole genome shotgun (WGS) entry which is preliminary data.</text>
</comment>
<keyword evidence="3" id="KW-0732">Signal</keyword>
<evidence type="ECO:0000256" key="4">
    <source>
        <dbReference type="ARBA" id="ARBA00023088"/>
    </source>
</evidence>
<dbReference type="NCBIfam" id="TIGR03934">
    <property type="entry name" value="TQXA_dom"/>
    <property type="match status" value="1"/>
</dbReference>
<keyword evidence="9" id="KW-1185">Reference proteome</keyword>
<dbReference type="EMBL" id="QKYN01000158">
    <property type="protein sequence ID" value="RAG81458.1"/>
    <property type="molecule type" value="Genomic_DNA"/>
</dbReference>
<name>A0A2X0J237_9ACTN</name>
<feature type="domain" description="Gram-positive cocci surface proteins LPxTG" evidence="7">
    <location>
        <begin position="414"/>
        <end position="453"/>
    </location>
</feature>
<keyword evidence="2" id="KW-0964">Secreted</keyword>
<evidence type="ECO:0000256" key="5">
    <source>
        <dbReference type="SAM" id="MobiDB-lite"/>
    </source>
</evidence>
<dbReference type="GO" id="GO:0016042">
    <property type="term" value="P:lipid catabolic process"/>
    <property type="evidence" value="ECO:0007669"/>
    <property type="project" value="InterPro"/>
</dbReference>
<accession>A0A2X0J237</accession>
<sequence>MFRASGEGSTDMFGISARGGATRFAAGLVSVGALALGTLTGVGTAHADQNGGAVATLGDFVHAGAIDIGGNTTYGGTVALQDGGQQLAVYCIDLHHETQAGVQYQETGWAQSTLSQNPDRGRIQWILQHAYPVVSPATLAGDIGASGLTDDQAAAATQAAIWHFSDHVDAQPEDQAAAKLTGWLEQNAQDTAEPAPSLALSPASVAGRSGKLGPVTVTTSASSVDVALTGASGVQLVDGAGKPVTSAVNGEKLYVDVPKGTAAGSTEIDATTTTALPVGRAFKAVDGSSQTMILAGTAPVSVKAAAQAQWAPQGAVPAAFAKEDCKQGGVDVTLTNGGDQPWAAKVGTLAVTVAPGATKTVLVKEKEGQKYTITVTGPNFTRTFTGALTCKPTGGSHLPTGKPTPSASPSHPPLAETGASSSTPVIAGVGAGCVLVGGAAVFVLRKRRGRHSA</sequence>
<feature type="region of interest" description="Disordered" evidence="5">
    <location>
        <begin position="391"/>
        <end position="421"/>
    </location>
</feature>
<keyword evidence="1" id="KW-0134">Cell wall</keyword>
<proteinExistence type="predicted"/>
<dbReference type="OrthoDB" id="2676146at2"/>
<protein>
    <submittedName>
        <fullName evidence="8">Peptidase</fullName>
    </submittedName>
</protein>
<dbReference type="InterPro" id="IPR023849">
    <property type="entry name" value="TQXA_dom"/>
</dbReference>
<dbReference type="InterPro" id="IPR013552">
    <property type="entry name" value="Thioester_dom"/>
</dbReference>
<reference evidence="8 9" key="1">
    <citation type="submission" date="2018-06" db="EMBL/GenBank/DDBJ databases">
        <title>Streptacidiphilus pinicola sp. nov., isolated from pine grove soil.</title>
        <authorList>
            <person name="Roh S.G."/>
            <person name="Park S."/>
            <person name="Kim M.-K."/>
            <person name="Yun B.-R."/>
            <person name="Park J."/>
            <person name="Kim M.J."/>
            <person name="Kim Y.S."/>
            <person name="Kim S.B."/>
        </authorList>
    </citation>
    <scope>NUCLEOTIDE SEQUENCE [LARGE SCALE GENOMIC DNA]</scope>
    <source>
        <strain evidence="8 9">MMS16-CNU450</strain>
    </source>
</reference>
<dbReference type="GO" id="GO:0004629">
    <property type="term" value="F:phospholipase C activity"/>
    <property type="evidence" value="ECO:0007669"/>
    <property type="project" value="InterPro"/>
</dbReference>
<evidence type="ECO:0000256" key="2">
    <source>
        <dbReference type="ARBA" id="ARBA00022525"/>
    </source>
</evidence>
<evidence type="ECO:0000256" key="6">
    <source>
        <dbReference type="SAM" id="Phobius"/>
    </source>
</evidence>
<dbReference type="NCBIfam" id="NF041528">
    <property type="entry name" value="strep_LAETG"/>
    <property type="match status" value="1"/>
</dbReference>
<keyword evidence="6" id="KW-1133">Transmembrane helix</keyword>
<gene>
    <name evidence="8" type="ORF">DN069_32665</name>
</gene>
<dbReference type="Pfam" id="PF05506">
    <property type="entry name" value="PLipase_C_C"/>
    <property type="match status" value="1"/>
</dbReference>
<dbReference type="PROSITE" id="PS50847">
    <property type="entry name" value="GRAM_POS_ANCHORING"/>
    <property type="match status" value="1"/>
</dbReference>
<keyword evidence="6" id="KW-0812">Transmembrane</keyword>
<dbReference type="Pfam" id="PF08341">
    <property type="entry name" value="TED"/>
    <property type="match status" value="1"/>
</dbReference>
<dbReference type="Gene3D" id="1.10.150.480">
    <property type="match status" value="1"/>
</dbReference>
<evidence type="ECO:0000313" key="8">
    <source>
        <dbReference type="EMBL" id="RAG81458.1"/>
    </source>
</evidence>
<dbReference type="NCBIfam" id="TIGR01167">
    <property type="entry name" value="LPXTG_anchor"/>
    <property type="match status" value="1"/>
</dbReference>